<evidence type="ECO:0000256" key="2">
    <source>
        <dbReference type="SAM" id="SignalP"/>
    </source>
</evidence>
<dbReference type="InterPro" id="IPR050261">
    <property type="entry name" value="FrsA_esterase"/>
</dbReference>
<name>A0A2R5F9I9_9PROT</name>
<evidence type="ECO:0000259" key="3">
    <source>
        <dbReference type="Pfam" id="PF02129"/>
    </source>
</evidence>
<reference evidence="4 5" key="1">
    <citation type="journal article" date="2018" name="Environ. Microbiol.">
        <title>Isolation and genomic characterization of Novimethylophilus kurashikiensis gen. nov. sp. nov., a new lanthanide-dependent methylotrophic species of Methylophilaceae.</title>
        <authorList>
            <person name="Lv H."/>
            <person name="Sahin N."/>
            <person name="Tani A."/>
        </authorList>
    </citation>
    <scope>NUCLEOTIDE SEQUENCE [LARGE SCALE GENOMIC DNA]</scope>
    <source>
        <strain evidence="4 5">La2-4</strain>
    </source>
</reference>
<proteinExistence type="predicted"/>
<keyword evidence="2" id="KW-0732">Signal</keyword>
<dbReference type="Gene3D" id="3.40.50.1820">
    <property type="entry name" value="alpha/beta hydrolase"/>
    <property type="match status" value="1"/>
</dbReference>
<keyword evidence="5" id="KW-1185">Reference proteome</keyword>
<feature type="chain" id="PRO_5015346526" evidence="2">
    <location>
        <begin position="32"/>
        <end position="409"/>
    </location>
</feature>
<evidence type="ECO:0000313" key="4">
    <source>
        <dbReference type="EMBL" id="GBG13304.1"/>
    </source>
</evidence>
<feature type="signal peptide" evidence="2">
    <location>
        <begin position="1"/>
        <end position="31"/>
    </location>
</feature>
<accession>A0A2R5F9I9</accession>
<dbReference type="EMBL" id="BDOQ01000003">
    <property type="protein sequence ID" value="GBG13304.1"/>
    <property type="molecule type" value="Genomic_DNA"/>
</dbReference>
<dbReference type="PANTHER" id="PTHR22946:SF9">
    <property type="entry name" value="POLYKETIDE TRANSFERASE AF380"/>
    <property type="match status" value="1"/>
</dbReference>
<dbReference type="RefSeq" id="WP_109014524.1">
    <property type="nucleotide sequence ID" value="NZ_BDOQ01000003.1"/>
</dbReference>
<dbReference type="SUPFAM" id="SSF53474">
    <property type="entry name" value="alpha/beta-Hydrolases"/>
    <property type="match status" value="1"/>
</dbReference>
<dbReference type="PANTHER" id="PTHR22946">
    <property type="entry name" value="DIENELACTONE HYDROLASE DOMAIN-CONTAINING PROTEIN-RELATED"/>
    <property type="match status" value="1"/>
</dbReference>
<dbReference type="OrthoDB" id="8564128at2"/>
<keyword evidence="1" id="KW-0378">Hydrolase</keyword>
<evidence type="ECO:0000256" key="1">
    <source>
        <dbReference type="ARBA" id="ARBA00022801"/>
    </source>
</evidence>
<feature type="domain" description="Xaa-Pro dipeptidyl-peptidase-like" evidence="3">
    <location>
        <begin position="58"/>
        <end position="211"/>
    </location>
</feature>
<dbReference type="GO" id="GO:0052689">
    <property type="term" value="F:carboxylic ester hydrolase activity"/>
    <property type="evidence" value="ECO:0007669"/>
    <property type="project" value="UniProtKB-ARBA"/>
</dbReference>
<protein>
    <submittedName>
        <fullName evidence="4">2-C-methyl-D-erythritol 4-phosphate cytidylyltransferase</fullName>
    </submittedName>
</protein>
<organism evidence="4 5">
    <name type="scientific">Novimethylophilus kurashikiensis</name>
    <dbReference type="NCBI Taxonomy" id="1825523"/>
    <lineage>
        <taxon>Bacteria</taxon>
        <taxon>Pseudomonadati</taxon>
        <taxon>Pseudomonadota</taxon>
        <taxon>Betaproteobacteria</taxon>
        <taxon>Nitrosomonadales</taxon>
        <taxon>Methylophilaceae</taxon>
        <taxon>Novimethylophilus</taxon>
    </lineage>
</organism>
<comment type="caution">
    <text evidence="4">The sequence shown here is derived from an EMBL/GenBank/DDBJ whole genome shotgun (WGS) entry which is preliminary data.</text>
</comment>
<dbReference type="InterPro" id="IPR029058">
    <property type="entry name" value="AB_hydrolase_fold"/>
</dbReference>
<dbReference type="Pfam" id="PF02129">
    <property type="entry name" value="Peptidase_S15"/>
    <property type="match status" value="1"/>
</dbReference>
<keyword evidence="4" id="KW-0548">Nucleotidyltransferase</keyword>
<evidence type="ECO:0000313" key="5">
    <source>
        <dbReference type="Proteomes" id="UP000245081"/>
    </source>
</evidence>
<dbReference type="Proteomes" id="UP000245081">
    <property type="component" value="Unassembled WGS sequence"/>
</dbReference>
<dbReference type="AlphaFoldDB" id="A0A2R5F9I9"/>
<gene>
    <name evidence="4" type="ORF">NMK_0850</name>
</gene>
<dbReference type="InterPro" id="IPR000383">
    <property type="entry name" value="Xaa-Pro-like_dom"/>
</dbReference>
<dbReference type="GO" id="GO:0016779">
    <property type="term" value="F:nucleotidyltransferase activity"/>
    <property type="evidence" value="ECO:0007669"/>
    <property type="project" value="UniProtKB-KW"/>
</dbReference>
<keyword evidence="4" id="KW-0808">Transferase</keyword>
<sequence>MLIATFAAPLARCLLGFLILIRLSIPLAAQAADAGDEPLDPQLNERIIYVPIQQTPLVRLQVTVFTPPGAGPFPLAVLNHGKNPGMPENEKRYRSVYAARYFLSRGYAVVIPMMRGFAGSDGDTWVTGCNLEAMAVHHGQDLARVIEYLVNHPDAGVPVESGKVVIFGQSMGGWNTLGAGSLNIPGVKGLVNFAGGLNAPDCLGWQGSLAAASGHFGQNTQVPSLWFYGDNDSKFAVPVWRNMLKQYNQGGEKAEIVAYGNFMRDSHGFLGSLEALPVWMPKMDAFLAKIGLPAEPLHAELLPAPYPAATNFADIGNIDALPLVNEPGREAYKTFLKKSLPKAFVIADDGATYTTVGGYDPLQQAMSACKRQHQGCEVYAVNDKVVWEQSQNWRAKSAVAESFRAWRKP</sequence>